<gene>
    <name evidence="2" type="ORF">ENSA5_03230</name>
</gene>
<organism evidence="2 3">
    <name type="scientific">Enhygromyxa salina</name>
    <dbReference type="NCBI Taxonomy" id="215803"/>
    <lineage>
        <taxon>Bacteria</taxon>
        <taxon>Pseudomonadati</taxon>
        <taxon>Myxococcota</taxon>
        <taxon>Polyangia</taxon>
        <taxon>Nannocystales</taxon>
        <taxon>Nannocystaceae</taxon>
        <taxon>Enhygromyxa</taxon>
    </lineage>
</organism>
<feature type="region of interest" description="Disordered" evidence="1">
    <location>
        <begin position="115"/>
        <end position="140"/>
    </location>
</feature>
<reference evidence="2 3" key="1">
    <citation type="submission" date="2018-03" db="EMBL/GenBank/DDBJ databases">
        <title>Draft Genome Sequences of the Obligatory Marine Myxobacteria Enhygromyxa salina SWB005.</title>
        <authorList>
            <person name="Poehlein A."/>
            <person name="Moghaddam J.A."/>
            <person name="Harms H."/>
            <person name="Alanjari M."/>
            <person name="Koenig G.M."/>
            <person name="Daniel R."/>
            <person name="Schaeberle T.F."/>
        </authorList>
    </citation>
    <scope>NUCLEOTIDE SEQUENCE [LARGE SCALE GENOMIC DNA]</scope>
    <source>
        <strain evidence="2 3">SWB005</strain>
    </source>
</reference>
<dbReference type="RefSeq" id="WP_106389799.1">
    <property type="nucleotide sequence ID" value="NZ_PVNK01000015.1"/>
</dbReference>
<feature type="compositionally biased region" description="Basic and acidic residues" evidence="1">
    <location>
        <begin position="122"/>
        <end position="131"/>
    </location>
</feature>
<sequence length="140" mass="15201">MEFDETGLSALANFADAVVSSPREFETLAAAAIDDARRFDSAGNSNALAAALDLMGSALRSIEPSRDARSVDTMMQVARRVGDRGDRLGREASRALVWALENQLLLAARREAEPLPSGAHALDTDERERSRPVSIRSLYK</sequence>
<accession>A0A2S9YJP7</accession>
<evidence type="ECO:0000313" key="2">
    <source>
        <dbReference type="EMBL" id="PRQ05333.1"/>
    </source>
</evidence>
<evidence type="ECO:0000313" key="3">
    <source>
        <dbReference type="Proteomes" id="UP000237968"/>
    </source>
</evidence>
<dbReference type="EMBL" id="PVNK01000015">
    <property type="protein sequence ID" value="PRQ05333.1"/>
    <property type="molecule type" value="Genomic_DNA"/>
</dbReference>
<evidence type="ECO:0000256" key="1">
    <source>
        <dbReference type="SAM" id="MobiDB-lite"/>
    </source>
</evidence>
<name>A0A2S9YJP7_9BACT</name>
<dbReference type="Proteomes" id="UP000237968">
    <property type="component" value="Unassembled WGS sequence"/>
</dbReference>
<dbReference type="AlphaFoldDB" id="A0A2S9YJP7"/>
<proteinExistence type="predicted"/>
<protein>
    <submittedName>
        <fullName evidence="2">Uncharacterized protein</fullName>
    </submittedName>
</protein>
<comment type="caution">
    <text evidence="2">The sequence shown here is derived from an EMBL/GenBank/DDBJ whole genome shotgun (WGS) entry which is preliminary data.</text>
</comment>
<keyword evidence="3" id="KW-1185">Reference proteome</keyword>